<dbReference type="Gene3D" id="3.40.50.300">
    <property type="entry name" value="P-loop containing nucleotide triphosphate hydrolases"/>
    <property type="match status" value="1"/>
</dbReference>
<proteinExistence type="inferred from homology"/>
<feature type="region of interest" description="Disordered" evidence="6">
    <location>
        <begin position="135"/>
        <end position="159"/>
    </location>
</feature>
<dbReference type="PROSITE" id="PS00674">
    <property type="entry name" value="AAA"/>
    <property type="match status" value="1"/>
</dbReference>
<feature type="domain" description="AAA+ ATPase" evidence="7">
    <location>
        <begin position="225"/>
        <end position="361"/>
    </location>
</feature>
<dbReference type="Gene3D" id="1.10.8.60">
    <property type="match status" value="1"/>
</dbReference>
<feature type="compositionally biased region" description="Polar residues" evidence="6">
    <location>
        <begin position="69"/>
        <end position="78"/>
    </location>
</feature>
<dbReference type="AlphaFoldDB" id="A0A0N4V659"/>
<dbReference type="GO" id="GO:0016887">
    <property type="term" value="F:ATP hydrolysis activity"/>
    <property type="evidence" value="ECO:0007669"/>
    <property type="project" value="InterPro"/>
</dbReference>
<comment type="similarity">
    <text evidence="1 5">Belongs to the AAA ATPase family.</text>
</comment>
<evidence type="ECO:0000256" key="4">
    <source>
        <dbReference type="ARBA" id="ARBA00035694"/>
    </source>
</evidence>
<accession>A0A0N4V659</accession>
<protein>
    <recommendedName>
        <fullName evidence="4">Fidgetin-like protein 1</fullName>
    </recommendedName>
</protein>
<name>A0A0N4V659_ENTVE</name>
<evidence type="ECO:0000259" key="7">
    <source>
        <dbReference type="SMART" id="SM00382"/>
    </source>
</evidence>
<reference evidence="8 9" key="2">
    <citation type="submission" date="2018-10" db="EMBL/GenBank/DDBJ databases">
        <authorList>
            <consortium name="Pathogen Informatics"/>
        </authorList>
    </citation>
    <scope>NUCLEOTIDE SEQUENCE [LARGE SCALE GENOMIC DNA]</scope>
</reference>
<evidence type="ECO:0000313" key="10">
    <source>
        <dbReference type="WBParaSite" id="EVEC_0000573301-mRNA-1"/>
    </source>
</evidence>
<dbReference type="InterPro" id="IPR003959">
    <property type="entry name" value="ATPase_AAA_core"/>
</dbReference>
<dbReference type="Pfam" id="PF00004">
    <property type="entry name" value="AAA"/>
    <property type="match status" value="1"/>
</dbReference>
<feature type="region of interest" description="Disordered" evidence="6">
    <location>
        <begin position="62"/>
        <end position="83"/>
    </location>
</feature>
<reference evidence="10" key="1">
    <citation type="submission" date="2017-02" db="UniProtKB">
        <authorList>
            <consortium name="WormBaseParasite"/>
        </authorList>
    </citation>
    <scope>IDENTIFICATION</scope>
</reference>
<evidence type="ECO:0000256" key="5">
    <source>
        <dbReference type="RuleBase" id="RU003651"/>
    </source>
</evidence>
<dbReference type="InterPro" id="IPR041569">
    <property type="entry name" value="AAA_lid_3"/>
</dbReference>
<dbReference type="WBParaSite" id="EVEC_0000573301-mRNA-1">
    <property type="protein sequence ID" value="EVEC_0000573301-mRNA-1"/>
    <property type="gene ID" value="EVEC_0000573301"/>
</dbReference>
<keyword evidence="9" id="KW-1185">Reference proteome</keyword>
<dbReference type="PANTHER" id="PTHR23074:SF17">
    <property type="entry name" value="FIDGETIN-LIKE PROTEIN 1"/>
    <property type="match status" value="1"/>
</dbReference>
<dbReference type="STRING" id="51028.A0A0N4V659"/>
<dbReference type="Pfam" id="PF17862">
    <property type="entry name" value="AAA_lid_3"/>
    <property type="match status" value="1"/>
</dbReference>
<sequence>MRVHRAQFRYDKCGAVDLVKTFLTFNFMVSKLASRSAEKPPFRNCASQDETGSASPCVKHCSKVKRSPNGKSTSNSPPSFRMASGCPVVKEVRKVTTNEVDEINEGTIEKSRYLGSKRLGFSDAQFRPSNMLVKAGSGRSLSPSAGPSKTNTKSDGCKKSGWRAHESLKHFDDNIIDLIESEIMSNKEVTGWADVAGLEGAKKALKEIVILPFLRPDIFNGIRAPPKGVLLFGPPGTGKTMIGRCVASQCKATFFNIAASSLTSKWVGEGEKLVRVLFAVARLLQPSIIFIDEIDSLLTSRSGSEHESSRRIKTEFLIHLDGVATTSDERLLVLGATNRPQELDEAAKRRFAKRLYIALPCLEARMLIVRSLLKAQSNSLSEDDIKKIGDITEGYSGADMRQLCAEASMYPVRDIIESSCLDIATVPLEQVRPISLQDFVEAVKIVRPTVVEKDLISYREWDKQFGSLGHMES</sequence>
<dbReference type="InterPro" id="IPR027417">
    <property type="entry name" value="P-loop_NTPase"/>
</dbReference>
<dbReference type="SUPFAM" id="SSF52540">
    <property type="entry name" value="P-loop containing nucleoside triphosphate hydrolases"/>
    <property type="match status" value="1"/>
</dbReference>
<organism evidence="10">
    <name type="scientific">Enterobius vermicularis</name>
    <name type="common">Human pinworm</name>
    <dbReference type="NCBI Taxonomy" id="51028"/>
    <lineage>
        <taxon>Eukaryota</taxon>
        <taxon>Metazoa</taxon>
        <taxon>Ecdysozoa</taxon>
        <taxon>Nematoda</taxon>
        <taxon>Chromadorea</taxon>
        <taxon>Rhabditida</taxon>
        <taxon>Spirurina</taxon>
        <taxon>Oxyuridomorpha</taxon>
        <taxon>Oxyuroidea</taxon>
        <taxon>Oxyuridae</taxon>
        <taxon>Enterobius</taxon>
    </lineage>
</organism>
<dbReference type="InterPro" id="IPR003593">
    <property type="entry name" value="AAA+_ATPase"/>
</dbReference>
<feature type="compositionally biased region" description="Polar residues" evidence="6">
    <location>
        <begin position="139"/>
        <end position="154"/>
    </location>
</feature>
<dbReference type="GO" id="GO:0008568">
    <property type="term" value="F:microtubule severing ATPase activity"/>
    <property type="evidence" value="ECO:0007669"/>
    <property type="project" value="TreeGrafter"/>
</dbReference>
<evidence type="ECO:0000256" key="2">
    <source>
        <dbReference type="ARBA" id="ARBA00022741"/>
    </source>
</evidence>
<dbReference type="OrthoDB" id="10251136at2759"/>
<gene>
    <name evidence="8" type="ORF">EVEC_LOCUS5344</name>
</gene>
<dbReference type="EMBL" id="UXUI01008135">
    <property type="protein sequence ID" value="VDD90593.1"/>
    <property type="molecule type" value="Genomic_DNA"/>
</dbReference>
<evidence type="ECO:0000313" key="9">
    <source>
        <dbReference type="Proteomes" id="UP000274131"/>
    </source>
</evidence>
<dbReference type="SMART" id="SM00382">
    <property type="entry name" value="AAA"/>
    <property type="match status" value="1"/>
</dbReference>
<dbReference type="InterPro" id="IPR050304">
    <property type="entry name" value="MT-severing_AAA_ATPase"/>
</dbReference>
<dbReference type="GO" id="GO:0005524">
    <property type="term" value="F:ATP binding"/>
    <property type="evidence" value="ECO:0007669"/>
    <property type="project" value="UniProtKB-KW"/>
</dbReference>
<keyword evidence="3 5" id="KW-0067">ATP-binding</keyword>
<dbReference type="FunFam" id="3.40.50.300:FF:000093">
    <property type="entry name" value="Fidgetin-like 1"/>
    <property type="match status" value="1"/>
</dbReference>
<evidence type="ECO:0000256" key="6">
    <source>
        <dbReference type="SAM" id="MobiDB-lite"/>
    </source>
</evidence>
<dbReference type="PANTHER" id="PTHR23074">
    <property type="entry name" value="AAA DOMAIN-CONTAINING"/>
    <property type="match status" value="1"/>
</dbReference>
<evidence type="ECO:0000313" key="8">
    <source>
        <dbReference type="EMBL" id="VDD90593.1"/>
    </source>
</evidence>
<dbReference type="CDD" id="cd19525">
    <property type="entry name" value="RecA-like_Figl-1"/>
    <property type="match status" value="1"/>
</dbReference>
<evidence type="ECO:0000256" key="1">
    <source>
        <dbReference type="ARBA" id="ARBA00006914"/>
    </source>
</evidence>
<dbReference type="Proteomes" id="UP000274131">
    <property type="component" value="Unassembled WGS sequence"/>
</dbReference>
<dbReference type="InterPro" id="IPR003960">
    <property type="entry name" value="ATPase_AAA_CS"/>
</dbReference>
<keyword evidence="2 5" id="KW-0547">Nucleotide-binding</keyword>
<dbReference type="FunFam" id="1.10.8.60:FF:000022">
    <property type="entry name" value="Fidgetin like 1"/>
    <property type="match status" value="1"/>
</dbReference>
<dbReference type="GO" id="GO:0008017">
    <property type="term" value="F:microtubule binding"/>
    <property type="evidence" value="ECO:0007669"/>
    <property type="project" value="UniProtKB-ARBA"/>
</dbReference>
<evidence type="ECO:0000256" key="3">
    <source>
        <dbReference type="ARBA" id="ARBA00022840"/>
    </source>
</evidence>
<dbReference type="InterPro" id="IPR047858">
    <property type="entry name" value="FIGNL1_ATPase"/>
</dbReference>